<dbReference type="Gene3D" id="3.30.70.330">
    <property type="match status" value="2"/>
</dbReference>
<reference evidence="8" key="1">
    <citation type="journal article" date="2022" name="bioRxiv">
        <title>Genomics of Preaxostyla Flagellates Illuminates Evolutionary Transitions and the Path Towards Mitochondrial Loss.</title>
        <authorList>
            <person name="Novak L.V.F."/>
            <person name="Treitli S.C."/>
            <person name="Pyrih J."/>
            <person name="Halakuc P."/>
            <person name="Pipaliya S.V."/>
            <person name="Vacek V."/>
            <person name="Brzon O."/>
            <person name="Soukal P."/>
            <person name="Eme L."/>
            <person name="Dacks J.B."/>
            <person name="Karnkowska A."/>
            <person name="Elias M."/>
            <person name="Hampl V."/>
        </authorList>
    </citation>
    <scope>NUCLEOTIDE SEQUENCE</scope>
    <source>
        <strain evidence="8">RCP-MX</strain>
    </source>
</reference>
<protein>
    <submittedName>
        <fullName evidence="8">Lupus La protein</fullName>
    </submittedName>
</protein>
<evidence type="ECO:0000256" key="3">
    <source>
        <dbReference type="ARBA" id="ARBA00023242"/>
    </source>
</evidence>
<dbReference type="EMBL" id="JAPMOS010000044">
    <property type="protein sequence ID" value="KAJ4457555.1"/>
    <property type="molecule type" value="Genomic_DNA"/>
</dbReference>
<evidence type="ECO:0000256" key="2">
    <source>
        <dbReference type="ARBA" id="ARBA00022884"/>
    </source>
</evidence>
<dbReference type="Proteomes" id="UP001141327">
    <property type="component" value="Unassembled WGS sequence"/>
</dbReference>
<dbReference type="SMART" id="SM00360">
    <property type="entry name" value="RRM"/>
    <property type="match status" value="1"/>
</dbReference>
<sequence>METPAAAPAAAPAVPAALPALAPIKKQIEFYFSDSNLPKDRFLLAETKKNEAGWVEIALVATFNKMRQLNATVEAIIAALQGNELMEISEDQKRMRRKMPLPEKDDSEDRTIYAKSFPHETTLDELEHFFGQWGELNAVRMRRIPKSKTFKGSVLVEYKSKVDADKVLALAPAPQWKEAPLTIQSMKSWAEEEAAKPKRQKKEKKEKPEGGDQEAKPEERPFVWTPACVAAVTKFASLKHLEFLDNAVEGYARFDTPDGAQKGLAGLATEQINGAVPTVRLLQGEEEVAYWDKLKGEGEGEGEEQQAGQKHGREEEGDEGAKVARTEEPAGDQ</sequence>
<evidence type="ECO:0000313" key="9">
    <source>
        <dbReference type="Proteomes" id="UP001141327"/>
    </source>
</evidence>
<dbReference type="CDD" id="cd12291">
    <property type="entry name" value="RRM1_La"/>
    <property type="match status" value="1"/>
</dbReference>
<comment type="caution">
    <text evidence="8">The sequence shown here is derived from an EMBL/GenBank/DDBJ whole genome shotgun (WGS) entry which is preliminary data.</text>
</comment>
<feature type="domain" description="RRM" evidence="6">
    <location>
        <begin position="110"/>
        <end position="188"/>
    </location>
</feature>
<dbReference type="InterPro" id="IPR002344">
    <property type="entry name" value="Lupus_La"/>
</dbReference>
<dbReference type="InterPro" id="IPR045180">
    <property type="entry name" value="La_dom_prot"/>
</dbReference>
<dbReference type="InterPro" id="IPR035979">
    <property type="entry name" value="RBD_domain_sf"/>
</dbReference>
<evidence type="ECO:0000256" key="4">
    <source>
        <dbReference type="PROSITE-ProRule" id="PRU00332"/>
    </source>
</evidence>
<dbReference type="InterPro" id="IPR012677">
    <property type="entry name" value="Nucleotide-bd_a/b_plait_sf"/>
</dbReference>
<dbReference type="Pfam" id="PF08777">
    <property type="entry name" value="RRM_3"/>
    <property type="match status" value="1"/>
</dbReference>
<dbReference type="Pfam" id="PF05383">
    <property type="entry name" value="La"/>
    <property type="match status" value="1"/>
</dbReference>
<dbReference type="InterPro" id="IPR036388">
    <property type="entry name" value="WH-like_DNA-bd_sf"/>
</dbReference>
<dbReference type="InterPro" id="IPR006630">
    <property type="entry name" value="La_HTH"/>
</dbReference>
<evidence type="ECO:0000256" key="5">
    <source>
        <dbReference type="SAM" id="MobiDB-lite"/>
    </source>
</evidence>
<dbReference type="Pfam" id="PF00076">
    <property type="entry name" value="RRM_1"/>
    <property type="match status" value="1"/>
</dbReference>
<dbReference type="SUPFAM" id="SSF46785">
    <property type="entry name" value="Winged helix' DNA-binding domain"/>
    <property type="match status" value="1"/>
</dbReference>
<dbReference type="InterPro" id="IPR036390">
    <property type="entry name" value="WH_DNA-bd_sf"/>
</dbReference>
<feature type="compositionally biased region" description="Basic and acidic residues" evidence="5">
    <location>
        <begin position="203"/>
        <end position="219"/>
    </location>
</feature>
<dbReference type="PANTHER" id="PTHR22792:SF140">
    <property type="entry name" value="ACHILLES, ISOFORM A"/>
    <property type="match status" value="1"/>
</dbReference>
<keyword evidence="2 4" id="KW-0694">RNA-binding</keyword>
<evidence type="ECO:0000259" key="6">
    <source>
        <dbReference type="PROSITE" id="PS50102"/>
    </source>
</evidence>
<feature type="region of interest" description="Disordered" evidence="5">
    <location>
        <begin position="293"/>
        <end position="333"/>
    </location>
</feature>
<dbReference type="PROSITE" id="PS50102">
    <property type="entry name" value="RRM"/>
    <property type="match status" value="1"/>
</dbReference>
<feature type="domain" description="HTH La-type RNA-binding" evidence="7">
    <location>
        <begin position="14"/>
        <end position="105"/>
    </location>
</feature>
<dbReference type="SMART" id="SM00715">
    <property type="entry name" value="LA"/>
    <property type="match status" value="1"/>
</dbReference>
<dbReference type="InterPro" id="IPR000504">
    <property type="entry name" value="RRM_dom"/>
</dbReference>
<organism evidence="8 9">
    <name type="scientific">Paratrimastix pyriformis</name>
    <dbReference type="NCBI Taxonomy" id="342808"/>
    <lineage>
        <taxon>Eukaryota</taxon>
        <taxon>Metamonada</taxon>
        <taxon>Preaxostyla</taxon>
        <taxon>Paratrimastigidae</taxon>
        <taxon>Paratrimastix</taxon>
    </lineage>
</organism>
<dbReference type="PROSITE" id="PS50961">
    <property type="entry name" value="HTH_LA"/>
    <property type="match status" value="1"/>
</dbReference>
<feature type="region of interest" description="Disordered" evidence="5">
    <location>
        <begin position="190"/>
        <end position="219"/>
    </location>
</feature>
<comment type="subcellular location">
    <subcellularLocation>
        <location evidence="1">Nucleus</location>
    </subcellularLocation>
</comment>
<keyword evidence="9" id="KW-1185">Reference proteome</keyword>
<dbReference type="SUPFAM" id="SSF54928">
    <property type="entry name" value="RNA-binding domain, RBD"/>
    <property type="match status" value="1"/>
</dbReference>
<dbReference type="PANTHER" id="PTHR22792">
    <property type="entry name" value="LUPUS LA PROTEIN-RELATED"/>
    <property type="match status" value="1"/>
</dbReference>
<dbReference type="PRINTS" id="PR00302">
    <property type="entry name" value="LUPUSLA"/>
</dbReference>
<gene>
    <name evidence="8" type="ORF">PAPYR_6910</name>
</gene>
<evidence type="ECO:0000313" key="8">
    <source>
        <dbReference type="EMBL" id="KAJ4457555.1"/>
    </source>
</evidence>
<feature type="compositionally biased region" description="Basic and acidic residues" evidence="5">
    <location>
        <begin position="311"/>
        <end position="333"/>
    </location>
</feature>
<evidence type="ECO:0000256" key="1">
    <source>
        <dbReference type="ARBA" id="ARBA00004123"/>
    </source>
</evidence>
<evidence type="ECO:0000259" key="7">
    <source>
        <dbReference type="PROSITE" id="PS50961"/>
    </source>
</evidence>
<accession>A0ABQ8UE43</accession>
<dbReference type="Gene3D" id="1.10.10.10">
    <property type="entry name" value="Winged helix-like DNA-binding domain superfamily/Winged helix DNA-binding domain"/>
    <property type="match status" value="1"/>
</dbReference>
<proteinExistence type="predicted"/>
<keyword evidence="3" id="KW-0539">Nucleus</keyword>
<dbReference type="InterPro" id="IPR014886">
    <property type="entry name" value="La_xRRM"/>
</dbReference>
<name>A0ABQ8UE43_9EUKA</name>